<reference evidence="4 5" key="1">
    <citation type="submission" date="2019-12" db="EMBL/GenBank/DDBJ databases">
        <title>Isolation and characterization of three novel carbon monoxide-oxidizing members of Halobacteria from salione crusts and soils.</title>
        <authorList>
            <person name="Myers M.R."/>
            <person name="King G.M."/>
        </authorList>
    </citation>
    <scope>NUCLEOTIDE SEQUENCE [LARGE SCALE GENOMIC DNA]</scope>
    <source>
        <strain evidence="4 5">PCN9</strain>
    </source>
</reference>
<keyword evidence="5" id="KW-1185">Reference proteome</keyword>
<keyword evidence="1" id="KW-0547">Nucleotide-binding</keyword>
<dbReference type="InterPro" id="IPR017871">
    <property type="entry name" value="ABC_transporter-like_CS"/>
</dbReference>
<name>A0A6B0SMC5_9EURY</name>
<dbReference type="PANTHER" id="PTHR43038">
    <property type="entry name" value="ATP-BINDING CASSETTE, SUB-FAMILY H, MEMBER 1"/>
    <property type="match status" value="1"/>
</dbReference>
<keyword evidence="2 4" id="KW-0067">ATP-binding</keyword>
<dbReference type="Pfam" id="PF00005">
    <property type="entry name" value="ABC_tran"/>
    <property type="match status" value="1"/>
</dbReference>
<evidence type="ECO:0000259" key="3">
    <source>
        <dbReference type="PROSITE" id="PS50893"/>
    </source>
</evidence>
<dbReference type="Gene3D" id="3.40.50.300">
    <property type="entry name" value="P-loop containing nucleotide triphosphate hydrolases"/>
    <property type="match status" value="1"/>
</dbReference>
<organism evidence="4 5">
    <name type="scientific">Halobacterium bonnevillei</name>
    <dbReference type="NCBI Taxonomy" id="2692200"/>
    <lineage>
        <taxon>Archaea</taxon>
        <taxon>Methanobacteriati</taxon>
        <taxon>Methanobacteriota</taxon>
        <taxon>Stenosarchaea group</taxon>
        <taxon>Halobacteria</taxon>
        <taxon>Halobacteriales</taxon>
        <taxon>Halobacteriaceae</taxon>
        <taxon>Halobacterium</taxon>
    </lineage>
</organism>
<dbReference type="SUPFAM" id="SSF52540">
    <property type="entry name" value="P-loop containing nucleoside triphosphate hydrolases"/>
    <property type="match status" value="1"/>
</dbReference>
<evidence type="ECO:0000313" key="4">
    <source>
        <dbReference type="EMBL" id="MXR22397.1"/>
    </source>
</evidence>
<evidence type="ECO:0000256" key="2">
    <source>
        <dbReference type="ARBA" id="ARBA00022840"/>
    </source>
</evidence>
<dbReference type="InterPro" id="IPR027417">
    <property type="entry name" value="P-loop_NTPase"/>
</dbReference>
<sequence length="227" mass="25452">MPNISKQGREVDADADVVLAADRVEKTYRSRLPWERDVDVLAGASLELRAGEVVGIVGENGSGKSTLMQCLVGALAPDAGTVSRPGAVGWCPQDDRLYERLTVDETFRLFGEAHDMAEREIEAAADRLTERLDFQRFRDRRVDRLSGGNRRKLTLSVSLMHDPDVLLLDEPYTGFDWETYLAFWDLAEDLSERGTAIAVISHLVSEQDRFDRILELRDGRLEATDDA</sequence>
<protein>
    <submittedName>
        <fullName evidence="4">ATP-binding cassette domain-containing protein</fullName>
    </submittedName>
</protein>
<dbReference type="PANTHER" id="PTHR43038:SF7">
    <property type="entry name" value="ABC TRANSPORT SYSTEM ATP-BINDING PROTEIN"/>
    <property type="match status" value="1"/>
</dbReference>
<dbReference type="SMART" id="SM00382">
    <property type="entry name" value="AAA"/>
    <property type="match status" value="1"/>
</dbReference>
<evidence type="ECO:0000313" key="5">
    <source>
        <dbReference type="Proteomes" id="UP000471521"/>
    </source>
</evidence>
<dbReference type="GO" id="GO:0005524">
    <property type="term" value="F:ATP binding"/>
    <property type="evidence" value="ECO:0007669"/>
    <property type="project" value="UniProtKB-KW"/>
</dbReference>
<dbReference type="InterPro" id="IPR003439">
    <property type="entry name" value="ABC_transporter-like_ATP-bd"/>
</dbReference>
<proteinExistence type="predicted"/>
<comment type="caution">
    <text evidence="4">The sequence shown here is derived from an EMBL/GenBank/DDBJ whole genome shotgun (WGS) entry which is preliminary data.</text>
</comment>
<dbReference type="PROSITE" id="PS50893">
    <property type="entry name" value="ABC_TRANSPORTER_2"/>
    <property type="match status" value="1"/>
</dbReference>
<accession>A0A6B0SMC5</accession>
<dbReference type="InterPro" id="IPR003593">
    <property type="entry name" value="AAA+_ATPase"/>
</dbReference>
<dbReference type="EMBL" id="WUUU01000267">
    <property type="protein sequence ID" value="MXR22397.1"/>
    <property type="molecule type" value="Genomic_DNA"/>
</dbReference>
<dbReference type="PROSITE" id="PS00211">
    <property type="entry name" value="ABC_TRANSPORTER_1"/>
    <property type="match status" value="1"/>
</dbReference>
<dbReference type="Proteomes" id="UP000471521">
    <property type="component" value="Unassembled WGS sequence"/>
</dbReference>
<dbReference type="OrthoDB" id="40048at2157"/>
<dbReference type="CDD" id="cd03230">
    <property type="entry name" value="ABC_DR_subfamily_A"/>
    <property type="match status" value="1"/>
</dbReference>
<gene>
    <name evidence="4" type="ORF">GRX66_18075</name>
</gene>
<evidence type="ECO:0000256" key="1">
    <source>
        <dbReference type="ARBA" id="ARBA00022741"/>
    </source>
</evidence>
<dbReference type="RefSeq" id="WP_159527736.1">
    <property type="nucleotide sequence ID" value="NZ_WUUU01000267.1"/>
</dbReference>
<dbReference type="GO" id="GO:0016887">
    <property type="term" value="F:ATP hydrolysis activity"/>
    <property type="evidence" value="ECO:0007669"/>
    <property type="project" value="InterPro"/>
</dbReference>
<feature type="domain" description="ABC transporter" evidence="3">
    <location>
        <begin position="22"/>
        <end position="227"/>
    </location>
</feature>
<dbReference type="AlphaFoldDB" id="A0A6B0SMC5"/>